<dbReference type="OrthoDB" id="10355291at2759"/>
<evidence type="ECO:0000313" key="1">
    <source>
        <dbReference type="EMBL" id="QSS60033.1"/>
    </source>
</evidence>
<protein>
    <submittedName>
        <fullName evidence="1">Uncharacterized protein</fullName>
    </submittedName>
</protein>
<reference evidence="1" key="1">
    <citation type="submission" date="2021-01" db="EMBL/GenBank/DDBJ databases">
        <title>Chromosome-level genome assembly of a human fungal pathogen reveals clustering of transcriptionally co-regulated genes.</title>
        <authorList>
            <person name="Voorhies M."/>
            <person name="Cohen S."/>
            <person name="Shea T.P."/>
            <person name="Petrus S."/>
            <person name="Munoz J.F."/>
            <person name="Poplawski S."/>
            <person name="Goldman W.E."/>
            <person name="Michael T."/>
            <person name="Cuomo C.A."/>
            <person name="Sil A."/>
            <person name="Beyhan S."/>
        </authorList>
    </citation>
    <scope>NUCLEOTIDE SEQUENCE</scope>
    <source>
        <strain evidence="1">WU24</strain>
    </source>
</reference>
<dbReference type="AlphaFoldDB" id="A0A8A1M5K5"/>
<gene>
    <name evidence="1" type="ORF">I7I51_04829</name>
</gene>
<dbReference type="Proteomes" id="UP000663671">
    <property type="component" value="Chromosome 4"/>
</dbReference>
<proteinExistence type="predicted"/>
<sequence length="132" mass="14260">MVSLTSFDILTLDPQAPIWNFVSMVGLNPPLCPIRHNPASAKFVTTVQPKNTTKHPTTWPADAEITPAPVTVHSRVLVHLAVVVAAVAQHANGKKGGFWNDANVSIAVASMGNLRDECAAVLIGWHFVRLYN</sequence>
<evidence type="ECO:0000313" key="2">
    <source>
        <dbReference type="Proteomes" id="UP000663671"/>
    </source>
</evidence>
<dbReference type="VEuPathDB" id="FungiDB:I7I51_04829"/>
<organism evidence="1 2">
    <name type="scientific">Ajellomyces capsulatus</name>
    <name type="common">Darling's disease fungus</name>
    <name type="synonym">Histoplasma capsulatum</name>
    <dbReference type="NCBI Taxonomy" id="5037"/>
    <lineage>
        <taxon>Eukaryota</taxon>
        <taxon>Fungi</taxon>
        <taxon>Dikarya</taxon>
        <taxon>Ascomycota</taxon>
        <taxon>Pezizomycotina</taxon>
        <taxon>Eurotiomycetes</taxon>
        <taxon>Eurotiomycetidae</taxon>
        <taxon>Onygenales</taxon>
        <taxon>Ajellomycetaceae</taxon>
        <taxon>Histoplasma</taxon>
    </lineage>
</organism>
<dbReference type="EMBL" id="CP069110">
    <property type="protein sequence ID" value="QSS60033.1"/>
    <property type="molecule type" value="Genomic_DNA"/>
</dbReference>
<accession>A0A8A1M5K5</accession>
<name>A0A8A1M5K5_AJECA</name>